<dbReference type="SUPFAM" id="SSF53335">
    <property type="entry name" value="S-adenosyl-L-methionine-dependent methyltransferases"/>
    <property type="match status" value="1"/>
</dbReference>
<feature type="signal peptide" evidence="5">
    <location>
        <begin position="1"/>
        <end position="27"/>
    </location>
</feature>
<sequence length="1256" mass="143598">MMTMRRHRYYQSVLALLVIQILQHCSAVAAGNDVEIAAKNLIAWISTLDHGFFNDKQGLVDGNKLVATKPIKKGELLLQVPWDAILMDENVLQAEINCDLVHRLAHELAAAAAATTTTKNNDEETNPYIQYLALRKRHQIPSDFTDFGKEILMDLLSYTTSELPPQEPFSWLDEDWYGKDGCQGDPSDDVAKQAAMLYVQLQYNDMMVPIYDFYRHRNGPKYYNTFVVRDMNNNNNNNNNNKGMQVAALRDIEVGEELHQSINQCHDCHESYQMYGSSELFRDKGIIEEFPQRWVIDPDSIVFELHQNDNNDGKIDVHWVTPLPYFEGYLRELIKRLESSVFHLHFMRTRAFNLYQDQVQDQQEWDLIWEYNRQLANALAYAHNDIDDVEETHYMPIIAKGGEEVCMLLDSSAEAGGQCYPRMINHYDEMEDEQDDLDYISPTCDNSEWMEFVGYETLEDIQTSYQHALFNRHNETGDVCMDIDEIVQICSSYRPQYHEYSANYAARFLDSVKRVLFVGGGDSMLLHEALKYKNLEKVVGLELDQVITRKSFKYFHTQPHFDDDRVEWWFGDATKSLLLLSKDYWQSFDLVLVDLSETAMALSVTTELDVFAALALLLKPEGIMVKNELYIDEMSDVFDYTVQIKYDSPKICSQIMALGSNRADFFHKLQTDHGVHNYLLDPVDEIEDRFEYMHDYRKNNARADGKCDSLPQAKDVAEQGRSAGILHVLDIEDVKGEVRLDESIADAVKKAGLKHVSTQTSTSKSTLLAAVILEEGYVLARHWTDRNYVAIDVNLWGAFHAFDELQTLLLAAFNSKSLSAFRVVVGGMYGSSTWREDQAKIGPQIVQFRNCDEKATIESSDQAVVVSGLTEAAVEEFLKIAPSNSSSLTVGIVCGYEDDDDCAIKDILDKLPIASKVVTFWTCPGLKHMHVNDEEDEEEDDLSPEQLSHMFVCEKAMMAKLKELKENDKNLDAFALDGSVTREMIQIFNSIWGIAKFREWYTNPNQNLFFGMSFKSDEVEHSIHHNFLDRYRRDVRYDPAAHAKFLAQDGNIEIEFDVVTVGDNSIFQSLATAEGNIKSRLEGKNADIELVRINGAQWNYREELQPREFSQADYDEEPGKLQYSEQEPFGRETLLQFDFKDDVTMPSLDIFASQLKEALPKAGFTEIEYRVDHSVGEGGVLSYVAKEGSVIIVWDGRLHVDVNLFRFDDRVELADSFLNLFLATSGRILTLGLRDDFPRGTGRVVNFQNDITAESS</sequence>
<feature type="domain" description="PABS" evidence="6">
    <location>
        <begin position="428"/>
        <end position="625"/>
    </location>
</feature>
<evidence type="ECO:0000256" key="3">
    <source>
        <dbReference type="ARBA" id="ARBA00023115"/>
    </source>
</evidence>
<gene>
    <name evidence="7" type="ORF">CYCCA115_LOCUS19468</name>
</gene>
<keyword evidence="3 4" id="KW-0620">Polyamine biosynthesis</keyword>
<reference evidence="7" key="1">
    <citation type="submission" date="2023-08" db="EMBL/GenBank/DDBJ databases">
        <authorList>
            <person name="Audoor S."/>
            <person name="Bilcke G."/>
        </authorList>
    </citation>
    <scope>NUCLEOTIDE SEQUENCE</scope>
</reference>
<keyword evidence="5" id="KW-0732">Signal</keyword>
<dbReference type="Pfam" id="PF00856">
    <property type="entry name" value="SET"/>
    <property type="match status" value="1"/>
</dbReference>
<dbReference type="InterPro" id="IPR001214">
    <property type="entry name" value="SET_dom"/>
</dbReference>
<evidence type="ECO:0000313" key="7">
    <source>
        <dbReference type="EMBL" id="CAJ1961982.1"/>
    </source>
</evidence>
<evidence type="ECO:0000256" key="4">
    <source>
        <dbReference type="PROSITE-ProRule" id="PRU00354"/>
    </source>
</evidence>
<keyword evidence="2 4" id="KW-0808">Transferase</keyword>
<proteinExistence type="inferred from homology"/>
<dbReference type="GO" id="GO:0006596">
    <property type="term" value="P:polyamine biosynthetic process"/>
    <property type="evidence" value="ECO:0007669"/>
    <property type="project" value="UniProtKB-UniRule"/>
</dbReference>
<dbReference type="Pfam" id="PF01564">
    <property type="entry name" value="Spermine_synth"/>
    <property type="match status" value="1"/>
</dbReference>
<dbReference type="PANTHER" id="PTHR43317">
    <property type="entry name" value="THERMOSPERMINE SYNTHASE ACAULIS5"/>
    <property type="match status" value="1"/>
</dbReference>
<dbReference type="Proteomes" id="UP001295423">
    <property type="component" value="Unassembled WGS sequence"/>
</dbReference>
<dbReference type="EMBL" id="CAKOGP040002092">
    <property type="protein sequence ID" value="CAJ1961982.1"/>
    <property type="molecule type" value="Genomic_DNA"/>
</dbReference>
<evidence type="ECO:0000313" key="8">
    <source>
        <dbReference type="Proteomes" id="UP001295423"/>
    </source>
</evidence>
<dbReference type="InterPro" id="IPR029063">
    <property type="entry name" value="SAM-dependent_MTases_sf"/>
</dbReference>
<dbReference type="GO" id="GO:0010487">
    <property type="term" value="F:thermospermine synthase activity"/>
    <property type="evidence" value="ECO:0007669"/>
    <property type="project" value="TreeGrafter"/>
</dbReference>
<name>A0AAD2G402_9STRA</name>
<dbReference type="InterPro" id="IPR046341">
    <property type="entry name" value="SET_dom_sf"/>
</dbReference>
<evidence type="ECO:0000259" key="6">
    <source>
        <dbReference type="PROSITE" id="PS51006"/>
    </source>
</evidence>
<evidence type="ECO:0000256" key="2">
    <source>
        <dbReference type="ARBA" id="ARBA00022679"/>
    </source>
</evidence>
<dbReference type="Gene3D" id="3.40.50.150">
    <property type="entry name" value="Vaccinia Virus protein VP39"/>
    <property type="match status" value="1"/>
</dbReference>
<comment type="caution">
    <text evidence="7">The sequence shown here is derived from an EMBL/GenBank/DDBJ whole genome shotgun (WGS) entry which is preliminary data.</text>
</comment>
<dbReference type="AlphaFoldDB" id="A0AAD2G402"/>
<accession>A0AAD2G402</accession>
<organism evidence="7 8">
    <name type="scientific">Cylindrotheca closterium</name>
    <dbReference type="NCBI Taxonomy" id="2856"/>
    <lineage>
        <taxon>Eukaryota</taxon>
        <taxon>Sar</taxon>
        <taxon>Stramenopiles</taxon>
        <taxon>Ochrophyta</taxon>
        <taxon>Bacillariophyta</taxon>
        <taxon>Bacillariophyceae</taxon>
        <taxon>Bacillariophycidae</taxon>
        <taxon>Bacillariales</taxon>
        <taxon>Bacillariaceae</taxon>
        <taxon>Cylindrotheca</taxon>
    </lineage>
</organism>
<feature type="active site" description="Proton acceptor" evidence="4">
    <location>
        <position position="594"/>
    </location>
</feature>
<comment type="similarity">
    <text evidence="1">Belongs to the spermidine/spermine synthase family.</text>
</comment>
<evidence type="ECO:0000256" key="5">
    <source>
        <dbReference type="SAM" id="SignalP"/>
    </source>
</evidence>
<evidence type="ECO:0000256" key="1">
    <source>
        <dbReference type="ARBA" id="ARBA00007867"/>
    </source>
</evidence>
<dbReference type="InterPro" id="IPR030374">
    <property type="entry name" value="PABS"/>
</dbReference>
<dbReference type="PANTHER" id="PTHR43317:SF1">
    <property type="entry name" value="THERMOSPERMINE SYNTHASE ACAULIS5"/>
    <property type="match status" value="1"/>
</dbReference>
<dbReference type="SUPFAM" id="SSF82199">
    <property type="entry name" value="SET domain"/>
    <property type="match status" value="1"/>
</dbReference>
<protein>
    <recommendedName>
        <fullName evidence="6">PABS domain-containing protein</fullName>
    </recommendedName>
</protein>
<dbReference type="Gene3D" id="3.90.1410.10">
    <property type="entry name" value="set domain protein methyltransferase, domain 1"/>
    <property type="match status" value="1"/>
</dbReference>
<feature type="chain" id="PRO_5042223091" description="PABS domain-containing protein" evidence="5">
    <location>
        <begin position="28"/>
        <end position="1256"/>
    </location>
</feature>
<keyword evidence="8" id="KW-1185">Reference proteome</keyword>
<dbReference type="PROSITE" id="PS51006">
    <property type="entry name" value="PABS_2"/>
    <property type="match status" value="1"/>
</dbReference>